<keyword evidence="8" id="KW-0010">Activator</keyword>
<organism evidence="16 17">
    <name type="scientific">Pycnococcus provasolii</name>
    <dbReference type="NCBI Taxonomy" id="41880"/>
    <lineage>
        <taxon>Eukaryota</taxon>
        <taxon>Viridiplantae</taxon>
        <taxon>Chlorophyta</taxon>
        <taxon>Pseudoscourfieldiophyceae</taxon>
        <taxon>Pseudoscourfieldiales</taxon>
        <taxon>Pycnococcaceae</taxon>
        <taxon>Pycnococcus</taxon>
    </lineage>
</organism>
<gene>
    <name evidence="16" type="ORF">PPROV_000470200</name>
</gene>
<dbReference type="GO" id="GO:0005634">
    <property type="term" value="C:nucleus"/>
    <property type="evidence" value="ECO:0007669"/>
    <property type="project" value="UniProtKB-SubCell"/>
</dbReference>
<evidence type="ECO:0000256" key="7">
    <source>
        <dbReference type="ARBA" id="ARBA00023117"/>
    </source>
</evidence>
<keyword evidence="6" id="KW-0805">Transcription regulation</keyword>
<dbReference type="GO" id="GO:0010484">
    <property type="term" value="F:histone H3 acetyltransferase activity"/>
    <property type="evidence" value="ECO:0007669"/>
    <property type="project" value="TreeGrafter"/>
</dbReference>
<dbReference type="Gene3D" id="1.20.920.10">
    <property type="entry name" value="Bromodomain-like"/>
    <property type="match status" value="1"/>
</dbReference>
<evidence type="ECO:0000256" key="10">
    <source>
        <dbReference type="ARBA" id="ARBA00023242"/>
    </source>
</evidence>
<keyword evidence="17" id="KW-1185">Reference proteome</keyword>
<sequence length="433" mass="48421">MPRASASAEKKKNAAAAADVPSPEAAGHYARREQWLSQQEQTGSIQFLVIHNDASLEHAILLVDLKNVFSMQLPNMPKEYIVKLVMDPRHRSLLLLRPRPGVKTTKQPSESALEYEVVGGITWRPFYAQRFGEVAFCAVSSSDQVKGYGTRLMNRLKEILKDEAKENPAHTITHLLTYADNNAVGYFSKQGFSKDILLERERWYGFIKDYDGGTLMDCCLDNRIPYTDFPSVIRKQKKALEALVRKRSTSHEVFSGLTKFGRIAPSPSAAVQASMRGDQGGECELGDPAAVYEPSEIPGVVDAGYVSRPLRYRLVGAPVGSGAPTQAQLDAFMRRILRDGCAHADAWPFLYPVDPAEVPDYHEIIRDPVDLSTIRSRLDGGCFYRELESFAEDIRRIFTNARLYNAPDTVYVKCANRLEAHFDHMLSSSLTVD</sequence>
<dbReference type="InterPro" id="IPR037800">
    <property type="entry name" value="GCN5"/>
</dbReference>
<feature type="domain" description="Bromo" evidence="14">
    <location>
        <begin position="341"/>
        <end position="412"/>
    </location>
</feature>
<dbReference type="EMBL" id="BNJQ01000011">
    <property type="protein sequence ID" value="GHP05955.1"/>
    <property type="molecule type" value="Genomic_DNA"/>
</dbReference>
<dbReference type="CDD" id="cd05509">
    <property type="entry name" value="Bromo_gcn5_like"/>
    <property type="match status" value="1"/>
</dbReference>
<dbReference type="PROSITE" id="PS51186">
    <property type="entry name" value="GNAT"/>
    <property type="match status" value="1"/>
</dbReference>
<feature type="compositionally biased region" description="Low complexity" evidence="13">
    <location>
        <begin position="14"/>
        <end position="26"/>
    </location>
</feature>
<dbReference type="Pfam" id="PF00439">
    <property type="entry name" value="Bromodomain"/>
    <property type="match status" value="1"/>
</dbReference>
<evidence type="ECO:0000256" key="1">
    <source>
        <dbReference type="ARBA" id="ARBA00004123"/>
    </source>
</evidence>
<comment type="subcellular location">
    <subcellularLocation>
        <location evidence="1">Nucleus</location>
    </subcellularLocation>
</comment>
<name>A0A830HGB9_9CHLO</name>
<evidence type="ECO:0000313" key="16">
    <source>
        <dbReference type="EMBL" id="GHP05955.1"/>
    </source>
</evidence>
<dbReference type="InterPro" id="IPR000182">
    <property type="entry name" value="GNAT_dom"/>
</dbReference>
<dbReference type="PROSITE" id="PS50014">
    <property type="entry name" value="BROMODOMAIN_2"/>
    <property type="match status" value="1"/>
</dbReference>
<evidence type="ECO:0000256" key="12">
    <source>
        <dbReference type="PROSITE-ProRule" id="PRU00035"/>
    </source>
</evidence>
<dbReference type="Gene3D" id="3.40.630.30">
    <property type="match status" value="1"/>
</dbReference>
<feature type="region of interest" description="Disordered" evidence="13">
    <location>
        <begin position="1"/>
        <end position="31"/>
    </location>
</feature>
<comment type="similarity">
    <text evidence="2">Belongs to the acetyltransferase family. GCN5 subfamily.</text>
</comment>
<evidence type="ECO:0000256" key="9">
    <source>
        <dbReference type="ARBA" id="ARBA00023163"/>
    </source>
</evidence>
<evidence type="ECO:0000313" key="17">
    <source>
        <dbReference type="Proteomes" id="UP000660262"/>
    </source>
</evidence>
<evidence type="ECO:0000256" key="6">
    <source>
        <dbReference type="ARBA" id="ARBA00023015"/>
    </source>
</evidence>
<dbReference type="InterPro" id="IPR001487">
    <property type="entry name" value="Bromodomain"/>
</dbReference>
<dbReference type="SUPFAM" id="SSF55729">
    <property type="entry name" value="Acyl-CoA N-acyltransferases (Nat)"/>
    <property type="match status" value="1"/>
</dbReference>
<evidence type="ECO:0000256" key="2">
    <source>
        <dbReference type="ARBA" id="ARBA00008607"/>
    </source>
</evidence>
<dbReference type="OrthoDB" id="1937912at2759"/>
<dbReference type="SUPFAM" id="SSF47370">
    <property type="entry name" value="Bromodomain"/>
    <property type="match status" value="1"/>
</dbReference>
<evidence type="ECO:0000256" key="13">
    <source>
        <dbReference type="SAM" id="MobiDB-lite"/>
    </source>
</evidence>
<evidence type="ECO:0000256" key="8">
    <source>
        <dbReference type="ARBA" id="ARBA00023159"/>
    </source>
</evidence>
<dbReference type="Proteomes" id="UP000660262">
    <property type="component" value="Unassembled WGS sequence"/>
</dbReference>
<keyword evidence="11" id="KW-0012">Acyltransferase</keyword>
<evidence type="ECO:0000256" key="4">
    <source>
        <dbReference type="ARBA" id="ARBA00022679"/>
    </source>
</evidence>
<keyword evidence="4" id="KW-0808">Transferase</keyword>
<keyword evidence="7 12" id="KW-0103">Bromodomain</keyword>
<dbReference type="InterPro" id="IPR018359">
    <property type="entry name" value="Bromodomain_CS"/>
</dbReference>
<dbReference type="EC" id="2.3.1.48" evidence="3"/>
<keyword evidence="10" id="KW-0539">Nucleus</keyword>
<dbReference type="PRINTS" id="PR00503">
    <property type="entry name" value="BROMODOMAIN"/>
</dbReference>
<evidence type="ECO:0000259" key="14">
    <source>
        <dbReference type="PROSITE" id="PS50014"/>
    </source>
</evidence>
<keyword evidence="9" id="KW-0804">Transcription</keyword>
<dbReference type="InterPro" id="IPR036427">
    <property type="entry name" value="Bromodomain-like_sf"/>
</dbReference>
<dbReference type="PANTHER" id="PTHR45750:SF3">
    <property type="entry name" value="HISTONE ACETYLTRANSFERASE"/>
    <property type="match status" value="1"/>
</dbReference>
<reference evidence="16" key="1">
    <citation type="submission" date="2020-10" db="EMBL/GenBank/DDBJ databases">
        <title>Unveiling of a novel bifunctional photoreceptor, Dualchrome1, isolated from a cosmopolitan green alga.</title>
        <authorList>
            <person name="Suzuki S."/>
            <person name="Kawachi M."/>
        </authorList>
    </citation>
    <scope>NUCLEOTIDE SEQUENCE</scope>
    <source>
        <strain evidence="16">NIES 2893</strain>
    </source>
</reference>
<feature type="domain" description="N-acetyltransferase" evidence="15">
    <location>
        <begin position="48"/>
        <end position="221"/>
    </location>
</feature>
<evidence type="ECO:0000256" key="3">
    <source>
        <dbReference type="ARBA" id="ARBA00013184"/>
    </source>
</evidence>
<dbReference type="InterPro" id="IPR016181">
    <property type="entry name" value="Acyl_CoA_acyltransferase"/>
</dbReference>
<dbReference type="Pfam" id="PF00583">
    <property type="entry name" value="Acetyltransf_1"/>
    <property type="match status" value="1"/>
</dbReference>
<accession>A0A830HGB9</accession>
<dbReference type="AlphaFoldDB" id="A0A830HGB9"/>
<comment type="caution">
    <text evidence="16">The sequence shown here is derived from an EMBL/GenBank/DDBJ whole genome shotgun (WGS) entry which is preliminary data.</text>
</comment>
<evidence type="ECO:0000256" key="5">
    <source>
        <dbReference type="ARBA" id="ARBA00022853"/>
    </source>
</evidence>
<dbReference type="PANTHER" id="PTHR45750">
    <property type="entry name" value="GH11602P"/>
    <property type="match status" value="1"/>
</dbReference>
<dbReference type="PROSITE" id="PS00633">
    <property type="entry name" value="BROMODOMAIN_1"/>
    <property type="match status" value="1"/>
</dbReference>
<evidence type="ECO:0000256" key="11">
    <source>
        <dbReference type="ARBA" id="ARBA00023315"/>
    </source>
</evidence>
<dbReference type="SMART" id="SM00297">
    <property type="entry name" value="BROMO"/>
    <property type="match status" value="1"/>
</dbReference>
<dbReference type="CDD" id="cd04301">
    <property type="entry name" value="NAT_SF"/>
    <property type="match status" value="1"/>
</dbReference>
<protein>
    <recommendedName>
        <fullName evidence="3">histone acetyltransferase</fullName>
        <ecNumber evidence="3">2.3.1.48</ecNumber>
    </recommendedName>
</protein>
<dbReference type="GO" id="GO:0000123">
    <property type="term" value="C:histone acetyltransferase complex"/>
    <property type="evidence" value="ECO:0007669"/>
    <property type="project" value="TreeGrafter"/>
</dbReference>
<dbReference type="GO" id="GO:0045944">
    <property type="term" value="P:positive regulation of transcription by RNA polymerase II"/>
    <property type="evidence" value="ECO:0007669"/>
    <property type="project" value="TreeGrafter"/>
</dbReference>
<evidence type="ECO:0000259" key="15">
    <source>
        <dbReference type="PROSITE" id="PS51186"/>
    </source>
</evidence>
<proteinExistence type="inferred from homology"/>
<keyword evidence="5" id="KW-0156">Chromatin regulator</keyword>